<comment type="caution">
    <text evidence="3">The sequence shown here is derived from an EMBL/GenBank/DDBJ whole genome shotgun (WGS) entry which is preliminary data.</text>
</comment>
<keyword evidence="4" id="KW-1185">Reference proteome</keyword>
<organism evidence="3 4">
    <name type="scientific">Ramazzottius varieornatus</name>
    <name type="common">Water bear</name>
    <name type="synonym">Tardigrade</name>
    <dbReference type="NCBI Taxonomy" id="947166"/>
    <lineage>
        <taxon>Eukaryota</taxon>
        <taxon>Metazoa</taxon>
        <taxon>Ecdysozoa</taxon>
        <taxon>Tardigrada</taxon>
        <taxon>Eutardigrada</taxon>
        <taxon>Parachela</taxon>
        <taxon>Hypsibioidea</taxon>
        <taxon>Ramazzottiidae</taxon>
        <taxon>Ramazzottius</taxon>
    </lineage>
</organism>
<evidence type="ECO:0000256" key="2">
    <source>
        <dbReference type="SAM" id="Coils"/>
    </source>
</evidence>
<dbReference type="PANTHER" id="PTHR13345">
    <property type="entry name" value="MEDIATOR OF RNA POLYMERASE II TRANSCRIPTION SUBUNIT 10"/>
    <property type="match status" value="1"/>
</dbReference>
<dbReference type="InterPro" id="IPR004127">
    <property type="entry name" value="Prefoldin_subunit_alpha"/>
</dbReference>
<dbReference type="PRINTS" id="PR01502">
    <property type="entry name" value="UXTPROTEIN"/>
</dbReference>
<protein>
    <submittedName>
        <fullName evidence="3">Uncharacterized protein</fullName>
    </submittedName>
</protein>
<evidence type="ECO:0000313" key="3">
    <source>
        <dbReference type="EMBL" id="GAV05781.1"/>
    </source>
</evidence>
<dbReference type="InterPro" id="IPR003994">
    <property type="entry name" value="UXT"/>
</dbReference>
<dbReference type="GO" id="GO:0003714">
    <property type="term" value="F:transcription corepressor activity"/>
    <property type="evidence" value="ECO:0007669"/>
    <property type="project" value="InterPro"/>
</dbReference>
<accession>A0A1D1VXH7</accession>
<evidence type="ECO:0000256" key="1">
    <source>
        <dbReference type="ARBA" id="ARBA00007666"/>
    </source>
</evidence>
<dbReference type="GO" id="GO:0045944">
    <property type="term" value="P:positive regulation of transcription by RNA polymerase II"/>
    <property type="evidence" value="ECO:0007669"/>
    <property type="project" value="TreeGrafter"/>
</dbReference>
<dbReference type="PANTHER" id="PTHR13345:SF9">
    <property type="entry name" value="PROTEIN UXT"/>
    <property type="match status" value="1"/>
</dbReference>
<keyword evidence="2" id="KW-0175">Coiled coil</keyword>
<dbReference type="AlphaFoldDB" id="A0A1D1VXH7"/>
<name>A0A1D1VXH7_RAMVA</name>
<dbReference type="CDD" id="cd23158">
    <property type="entry name" value="Prefoldin_UXT"/>
    <property type="match status" value="1"/>
</dbReference>
<dbReference type="InterPro" id="IPR009053">
    <property type="entry name" value="Prefoldin"/>
</dbReference>
<evidence type="ECO:0000313" key="4">
    <source>
        <dbReference type="Proteomes" id="UP000186922"/>
    </source>
</evidence>
<reference evidence="3 4" key="1">
    <citation type="journal article" date="2016" name="Nat. Commun.">
        <title>Extremotolerant tardigrade genome and improved radiotolerance of human cultured cells by tardigrade-unique protein.</title>
        <authorList>
            <person name="Hashimoto T."/>
            <person name="Horikawa D.D."/>
            <person name="Saito Y."/>
            <person name="Kuwahara H."/>
            <person name="Kozuka-Hata H."/>
            <person name="Shin-I T."/>
            <person name="Minakuchi Y."/>
            <person name="Ohishi K."/>
            <person name="Motoyama A."/>
            <person name="Aizu T."/>
            <person name="Enomoto A."/>
            <person name="Kondo K."/>
            <person name="Tanaka S."/>
            <person name="Hara Y."/>
            <person name="Koshikawa S."/>
            <person name="Sagara H."/>
            <person name="Miura T."/>
            <person name="Yokobori S."/>
            <person name="Miyagawa K."/>
            <person name="Suzuki Y."/>
            <person name="Kubo T."/>
            <person name="Oyama M."/>
            <person name="Kohara Y."/>
            <person name="Fujiyama A."/>
            <person name="Arakawa K."/>
            <person name="Katayama T."/>
            <person name="Toyoda A."/>
            <person name="Kunieda T."/>
        </authorList>
    </citation>
    <scope>NUCLEOTIDE SEQUENCE [LARGE SCALE GENOMIC DNA]</scope>
    <source>
        <strain evidence="3 4">YOKOZUNA-1</strain>
    </source>
</reference>
<dbReference type="Gene3D" id="1.10.287.370">
    <property type="match status" value="1"/>
</dbReference>
<dbReference type="OrthoDB" id="433124at2759"/>
<dbReference type="Pfam" id="PF02996">
    <property type="entry name" value="Prefoldin"/>
    <property type="match status" value="1"/>
</dbReference>
<dbReference type="STRING" id="947166.A0A1D1VXH7"/>
<dbReference type="EMBL" id="BDGG01000012">
    <property type="protein sequence ID" value="GAV05781.1"/>
    <property type="molecule type" value="Genomic_DNA"/>
</dbReference>
<dbReference type="SUPFAM" id="SSF46579">
    <property type="entry name" value="Prefoldin"/>
    <property type="match status" value="1"/>
</dbReference>
<dbReference type="Proteomes" id="UP000186922">
    <property type="component" value="Unassembled WGS sequence"/>
</dbReference>
<dbReference type="GO" id="GO:0000122">
    <property type="term" value="P:negative regulation of transcription by RNA polymerase II"/>
    <property type="evidence" value="ECO:0007669"/>
    <property type="project" value="InterPro"/>
</dbReference>
<sequence length="142" mass="16481">MDPKVQQYEEFVNEKLMMDLRKVEARLDKLLLQLNEFQTLQNLIKKLEDKKIPDRHMRVYSDLGHNFRVQANIPDPTTIFINIGLETYVEMDLPQASKFVAARAKGLEAGIQSSKTAQQRIKANVRIMLEGLRKIQHLDFTA</sequence>
<comment type="similarity">
    <text evidence="1">Belongs to the UXT family.</text>
</comment>
<gene>
    <name evidence="3" type="primary">RvY_15859</name>
    <name evidence="3" type="synonym">RvY_15859.1</name>
    <name evidence="3" type="ORF">RvY_15859-1</name>
</gene>
<feature type="coiled-coil region" evidence="2">
    <location>
        <begin position="13"/>
        <end position="50"/>
    </location>
</feature>
<proteinExistence type="inferred from homology"/>
<dbReference type="GO" id="GO:0016592">
    <property type="term" value="C:mediator complex"/>
    <property type="evidence" value="ECO:0007669"/>
    <property type="project" value="TreeGrafter"/>
</dbReference>